<name>A0A1G9VEI8_9BACT</name>
<protein>
    <recommendedName>
        <fullName evidence="4">ParE toxin of type II toxin-antitoxin system, parDE</fullName>
    </recommendedName>
</protein>
<evidence type="ECO:0000313" key="3">
    <source>
        <dbReference type="Proteomes" id="UP000182146"/>
    </source>
</evidence>
<dbReference type="RefSeq" id="WP_040100845.1">
    <property type="nucleotide sequence ID" value="NZ_FNGU01000009.1"/>
</dbReference>
<dbReference type="InterPro" id="IPR007712">
    <property type="entry name" value="RelE/ParE_toxin"/>
</dbReference>
<dbReference type="AlphaFoldDB" id="A0A1G9VEI8"/>
<dbReference type="Gene3D" id="3.30.2310.20">
    <property type="entry name" value="RelE-like"/>
    <property type="match status" value="1"/>
</dbReference>
<gene>
    <name evidence="2" type="ORF">SAMN05660860_03012</name>
</gene>
<dbReference type="InterPro" id="IPR035093">
    <property type="entry name" value="RelE/ParE_toxin_dom_sf"/>
</dbReference>
<evidence type="ECO:0000256" key="1">
    <source>
        <dbReference type="ARBA" id="ARBA00022649"/>
    </source>
</evidence>
<evidence type="ECO:0008006" key="4">
    <source>
        <dbReference type="Google" id="ProtNLM"/>
    </source>
</evidence>
<reference evidence="2 3" key="1">
    <citation type="submission" date="2016-10" db="EMBL/GenBank/DDBJ databases">
        <authorList>
            <person name="de Groot N.N."/>
        </authorList>
    </citation>
    <scope>NUCLEOTIDE SEQUENCE [LARGE SCALE GENOMIC DNA]</scope>
    <source>
        <strain evidence="2 3">DSM 17813</strain>
    </source>
</reference>
<keyword evidence="1" id="KW-1277">Toxin-antitoxin system</keyword>
<proteinExistence type="predicted"/>
<accession>A0A1G9VEI8</accession>
<sequence length="83" mass="9500">MKVFFVPQAQLELSDAVAYYELQYPGLGARFKREVRTSIQRIIELPDAFPPGQKEVRKAFVRAFPYKILFAVESDHLLIVGVS</sequence>
<dbReference type="Pfam" id="PF05016">
    <property type="entry name" value="ParE_toxin"/>
    <property type="match status" value="1"/>
</dbReference>
<dbReference type="Proteomes" id="UP000182146">
    <property type="component" value="Unassembled WGS sequence"/>
</dbReference>
<organism evidence="2 3">
    <name type="scientific">Geoalkalibacter ferrihydriticus</name>
    <dbReference type="NCBI Taxonomy" id="392333"/>
    <lineage>
        <taxon>Bacteria</taxon>
        <taxon>Pseudomonadati</taxon>
        <taxon>Thermodesulfobacteriota</taxon>
        <taxon>Desulfuromonadia</taxon>
        <taxon>Desulfuromonadales</taxon>
        <taxon>Geoalkalibacteraceae</taxon>
        <taxon>Geoalkalibacter</taxon>
    </lineage>
</organism>
<evidence type="ECO:0000313" key="2">
    <source>
        <dbReference type="EMBL" id="SDM70632.1"/>
    </source>
</evidence>
<dbReference type="EMBL" id="FNGU01000009">
    <property type="protein sequence ID" value="SDM70632.1"/>
    <property type="molecule type" value="Genomic_DNA"/>
</dbReference>
<dbReference type="STRING" id="392333.SAMN05660860_03012"/>
<dbReference type="OrthoDB" id="278204at2"/>